<keyword evidence="8" id="KW-0963">Cytoplasm</keyword>
<dbReference type="InterPro" id="IPR005814">
    <property type="entry name" value="Aminotrans_3"/>
</dbReference>
<evidence type="ECO:0000313" key="10">
    <source>
        <dbReference type="Proteomes" id="UP000578449"/>
    </source>
</evidence>
<accession>A0A840PEY2</accession>
<dbReference type="EMBL" id="JACHGN010000019">
    <property type="protein sequence ID" value="MBB5137732.1"/>
    <property type="molecule type" value="Genomic_DNA"/>
</dbReference>
<keyword evidence="10" id="KW-1185">Reference proteome</keyword>
<evidence type="ECO:0000256" key="5">
    <source>
        <dbReference type="ARBA" id="ARBA00022898"/>
    </source>
</evidence>
<dbReference type="HAMAP" id="MF_00375">
    <property type="entry name" value="HemL_aminotrans_3"/>
    <property type="match status" value="1"/>
</dbReference>
<organism evidence="9 10">
    <name type="scientific">Thermocatellispora tengchongensis</name>
    <dbReference type="NCBI Taxonomy" id="1073253"/>
    <lineage>
        <taxon>Bacteria</taxon>
        <taxon>Bacillati</taxon>
        <taxon>Actinomycetota</taxon>
        <taxon>Actinomycetes</taxon>
        <taxon>Streptosporangiales</taxon>
        <taxon>Streptosporangiaceae</taxon>
        <taxon>Thermocatellispora</taxon>
    </lineage>
</organism>
<reference evidence="9 10" key="1">
    <citation type="submission" date="2020-08" db="EMBL/GenBank/DDBJ databases">
        <title>Genomic Encyclopedia of Type Strains, Phase IV (KMG-IV): sequencing the most valuable type-strain genomes for metagenomic binning, comparative biology and taxonomic classification.</title>
        <authorList>
            <person name="Goeker M."/>
        </authorList>
    </citation>
    <scope>NUCLEOTIDE SEQUENCE [LARGE SCALE GENOMIC DNA]</scope>
    <source>
        <strain evidence="9 10">DSM 45615</strain>
    </source>
</reference>
<comment type="catalytic activity">
    <reaction evidence="1 8">
        <text>(S)-4-amino-5-oxopentanoate = 5-aminolevulinate</text>
        <dbReference type="Rhea" id="RHEA:14265"/>
        <dbReference type="ChEBI" id="CHEBI:57501"/>
        <dbReference type="ChEBI" id="CHEBI:356416"/>
        <dbReference type="EC" id="5.4.3.8"/>
    </reaction>
</comment>
<comment type="similarity">
    <text evidence="4 8">Belongs to the class-III pyridoxal-phosphate-dependent aminotransferase family. HemL subfamily.</text>
</comment>
<dbReference type="GO" id="GO:0008483">
    <property type="term" value="F:transaminase activity"/>
    <property type="evidence" value="ECO:0007669"/>
    <property type="project" value="InterPro"/>
</dbReference>
<comment type="pathway">
    <text evidence="3">Porphyrin-containing compound metabolism; protoporphyrin-IX biosynthesis; 5-aminolevulinate from L-glutamyl-tRNA(Glu): step 2/2.</text>
</comment>
<protein>
    <recommendedName>
        <fullName evidence="8">Glutamate-1-semialdehyde 2,1-aminomutase</fullName>
        <shortName evidence="8">GSA</shortName>
        <ecNumber evidence="8">5.4.3.8</ecNumber>
    </recommendedName>
    <alternativeName>
        <fullName evidence="8">Glutamate-1-semialdehyde aminotransferase</fullName>
        <shortName evidence="8">GSA-AT</shortName>
    </alternativeName>
</protein>
<dbReference type="InterPro" id="IPR004639">
    <property type="entry name" value="4pyrrol_synth_GluAld_NH2Trfase"/>
</dbReference>
<dbReference type="GO" id="GO:0042286">
    <property type="term" value="F:glutamate-1-semialdehyde 2,1-aminomutase activity"/>
    <property type="evidence" value="ECO:0007669"/>
    <property type="project" value="UniProtKB-UniRule"/>
</dbReference>
<dbReference type="InterPro" id="IPR015422">
    <property type="entry name" value="PyrdxlP-dep_Trfase_small"/>
</dbReference>
<dbReference type="InterPro" id="IPR049704">
    <property type="entry name" value="Aminotrans_3_PPA_site"/>
</dbReference>
<evidence type="ECO:0000313" key="9">
    <source>
        <dbReference type="EMBL" id="MBB5137732.1"/>
    </source>
</evidence>
<evidence type="ECO:0000256" key="2">
    <source>
        <dbReference type="ARBA" id="ARBA00001933"/>
    </source>
</evidence>
<dbReference type="InterPro" id="IPR015424">
    <property type="entry name" value="PyrdxlP-dep_Trfase"/>
</dbReference>
<dbReference type="GO" id="GO:0006782">
    <property type="term" value="P:protoporphyrinogen IX biosynthetic process"/>
    <property type="evidence" value="ECO:0007669"/>
    <property type="project" value="UniProtKB-UniRule"/>
</dbReference>
<dbReference type="RefSeq" id="WP_185054618.1">
    <property type="nucleotide sequence ID" value="NZ_BAABIX010000035.1"/>
</dbReference>
<dbReference type="NCBIfam" id="TIGR00713">
    <property type="entry name" value="hemL"/>
    <property type="match status" value="1"/>
</dbReference>
<evidence type="ECO:0000256" key="4">
    <source>
        <dbReference type="ARBA" id="ARBA00008981"/>
    </source>
</evidence>
<keyword evidence="7 8" id="KW-0627">Porphyrin biosynthesis</keyword>
<dbReference type="Gene3D" id="3.40.640.10">
    <property type="entry name" value="Type I PLP-dependent aspartate aminotransferase-like (Major domain)"/>
    <property type="match status" value="1"/>
</dbReference>
<sequence>MSSTQKSEELFARAKEIVPGGVNSPVRAFGAVGGTPRFMAGAQGPYIVDVDGNRYVDLVCSWGPMILGHRHPAVLEALRAALDGATSYGAATPGEVELAEEIVARVAPVEKVRLVSSGTEATMSAVRLARGFTGRSKVIKFAGCYHGHVDALLASAGSGVATFGLPDTPGVTGAAASDTIVLPYNDIEAVEEAFRLAEIACVITEACPANMGVVPPAPGFNARLKELCAANGALLILDEVLTGFRVSAAGWYGLDPVDADLMTFGKVMGGGLPAAAFGGRADVMSLLAPEGPVYQAGTLSGNPLACAAGLATLRACDDEVYDRVDAAALVIGRAASDALAAAGVPHRLQRAGSLFSIFFTEEPVTDFAGARRQNTAAFGNFFHAMLDQGVYLPPSAYEAWFLSAAHDEEALTRIADALPLAAKAAAAALG</sequence>
<gene>
    <name evidence="8" type="primary">hemL</name>
    <name evidence="9" type="ORF">HNP84_007484</name>
</gene>
<dbReference type="NCBIfam" id="NF000818">
    <property type="entry name" value="PRK00062.1"/>
    <property type="match status" value="1"/>
</dbReference>
<dbReference type="EC" id="5.4.3.8" evidence="8"/>
<dbReference type="Gene3D" id="3.90.1150.10">
    <property type="entry name" value="Aspartate Aminotransferase, domain 1"/>
    <property type="match status" value="1"/>
</dbReference>
<dbReference type="Pfam" id="PF00202">
    <property type="entry name" value="Aminotran_3"/>
    <property type="match status" value="1"/>
</dbReference>
<comment type="subunit">
    <text evidence="8">Homodimer.</text>
</comment>
<comment type="caution">
    <text evidence="9">The sequence shown here is derived from an EMBL/GenBank/DDBJ whole genome shotgun (WGS) entry which is preliminary data.</text>
</comment>
<dbReference type="PANTHER" id="PTHR43713">
    <property type="entry name" value="GLUTAMATE-1-SEMIALDEHYDE 2,1-AMINOMUTASE"/>
    <property type="match status" value="1"/>
</dbReference>
<dbReference type="CDD" id="cd00610">
    <property type="entry name" value="OAT_like"/>
    <property type="match status" value="1"/>
</dbReference>
<dbReference type="GO" id="GO:0030170">
    <property type="term" value="F:pyridoxal phosphate binding"/>
    <property type="evidence" value="ECO:0007669"/>
    <property type="project" value="InterPro"/>
</dbReference>
<keyword evidence="6 8" id="KW-0413">Isomerase</keyword>
<dbReference type="UniPathway" id="UPA00251">
    <property type="reaction ID" value="UER00317"/>
</dbReference>
<comment type="subcellular location">
    <subcellularLocation>
        <location evidence="8">Cytoplasm</location>
    </subcellularLocation>
</comment>
<dbReference type="InterPro" id="IPR015421">
    <property type="entry name" value="PyrdxlP-dep_Trfase_major"/>
</dbReference>
<keyword evidence="5 8" id="KW-0663">Pyridoxal phosphate</keyword>
<proteinExistence type="inferred from homology"/>
<dbReference type="SUPFAM" id="SSF53383">
    <property type="entry name" value="PLP-dependent transferases"/>
    <property type="match status" value="1"/>
</dbReference>
<dbReference type="Proteomes" id="UP000578449">
    <property type="component" value="Unassembled WGS sequence"/>
</dbReference>
<dbReference type="AlphaFoldDB" id="A0A840PEY2"/>
<dbReference type="GO" id="GO:0005737">
    <property type="term" value="C:cytoplasm"/>
    <property type="evidence" value="ECO:0007669"/>
    <property type="project" value="UniProtKB-SubCell"/>
</dbReference>
<evidence type="ECO:0000256" key="3">
    <source>
        <dbReference type="ARBA" id="ARBA00004819"/>
    </source>
</evidence>
<feature type="modified residue" description="N6-(pyridoxal phosphate)lysine" evidence="8">
    <location>
        <position position="266"/>
    </location>
</feature>
<evidence type="ECO:0000256" key="6">
    <source>
        <dbReference type="ARBA" id="ARBA00023235"/>
    </source>
</evidence>
<dbReference type="PANTHER" id="PTHR43713:SF3">
    <property type="entry name" value="GLUTAMATE-1-SEMIALDEHYDE 2,1-AMINOMUTASE 1, CHLOROPLASTIC-RELATED"/>
    <property type="match status" value="1"/>
</dbReference>
<evidence type="ECO:0000256" key="1">
    <source>
        <dbReference type="ARBA" id="ARBA00001579"/>
    </source>
</evidence>
<evidence type="ECO:0000256" key="8">
    <source>
        <dbReference type="HAMAP-Rule" id="MF_00375"/>
    </source>
</evidence>
<dbReference type="PROSITE" id="PS00600">
    <property type="entry name" value="AA_TRANSFER_CLASS_3"/>
    <property type="match status" value="1"/>
</dbReference>
<comment type="cofactor">
    <cofactor evidence="2 8">
        <name>pyridoxal 5'-phosphate</name>
        <dbReference type="ChEBI" id="CHEBI:597326"/>
    </cofactor>
</comment>
<name>A0A840PEY2_9ACTN</name>
<dbReference type="FunFam" id="3.40.640.10:FF:000021">
    <property type="entry name" value="Glutamate-1-semialdehyde 2,1-aminomutase"/>
    <property type="match status" value="1"/>
</dbReference>
<evidence type="ECO:0000256" key="7">
    <source>
        <dbReference type="ARBA" id="ARBA00023244"/>
    </source>
</evidence>